<dbReference type="EMBL" id="AP018448">
    <property type="protein sequence ID" value="BBC29969.1"/>
    <property type="molecule type" value="Genomic_DNA"/>
</dbReference>
<accession>A0ABM7F2K4</accession>
<reference evidence="1 2" key="1">
    <citation type="journal article" date="2010" name="ChemBioChem">
        <title>Cloning and characterization of the biosynthetic gene cluster of 16-membered macrolide antibiotic FD-891: involvement of a dual functional cytochrome P450 monooxygenase catalyzing epoxidation and hydroxylation.</title>
        <authorList>
            <person name="Kudo F."/>
            <person name="Motegi A."/>
            <person name="Mizoue K."/>
            <person name="Eguchi T."/>
        </authorList>
    </citation>
    <scope>NUCLEOTIDE SEQUENCE [LARGE SCALE GENOMIC DNA]</scope>
    <source>
        <strain evidence="1 2">A-8890</strain>
    </source>
</reference>
<dbReference type="RefSeq" id="WP_286248229.1">
    <property type="nucleotide sequence ID" value="NZ_AP018448.1"/>
</dbReference>
<protein>
    <submittedName>
        <fullName evidence="1">Uncharacterized protein</fullName>
    </submittedName>
</protein>
<keyword evidence="2" id="KW-1185">Reference proteome</keyword>
<reference evidence="1 2" key="2">
    <citation type="journal article" date="2023" name="ChemBioChem">
        <title>Acyltransferase Domain Exchange between Two Independent Type I Polyketide Synthases in the Same Producer Strain of Macrolide Antibiotics.</title>
        <authorList>
            <person name="Kudo F."/>
            <person name="Kishikawa K."/>
            <person name="Tsuboi K."/>
            <person name="Kido T."/>
            <person name="Usui T."/>
            <person name="Hashimoto J."/>
            <person name="Shin-Ya K."/>
            <person name="Miyanaga A."/>
            <person name="Eguchi T."/>
        </authorList>
    </citation>
    <scope>NUCLEOTIDE SEQUENCE [LARGE SCALE GENOMIC DNA]</scope>
    <source>
        <strain evidence="1 2">A-8890</strain>
    </source>
</reference>
<organism evidence="1 2">
    <name type="scientific">Streptomyces graminofaciens</name>
    <dbReference type="NCBI Taxonomy" id="68212"/>
    <lineage>
        <taxon>Bacteria</taxon>
        <taxon>Bacillati</taxon>
        <taxon>Actinomycetota</taxon>
        <taxon>Actinomycetes</taxon>
        <taxon>Kitasatosporales</taxon>
        <taxon>Streptomycetaceae</taxon>
        <taxon>Streptomyces</taxon>
    </lineage>
</organism>
<proteinExistence type="predicted"/>
<dbReference type="Proteomes" id="UP001321542">
    <property type="component" value="Chromosome"/>
</dbReference>
<evidence type="ECO:0000313" key="1">
    <source>
        <dbReference type="EMBL" id="BBC29969.1"/>
    </source>
</evidence>
<gene>
    <name evidence="1" type="ORF">SGFS_012630</name>
</gene>
<sequence length="78" mass="8185">MSEPTRPEPPPESGPDAIAGASRLSPVQQAWSDYVGHSLRCGTCRSIDGGKCGTADMLYGAYQEQGANAYGRLAEEAP</sequence>
<evidence type="ECO:0000313" key="2">
    <source>
        <dbReference type="Proteomes" id="UP001321542"/>
    </source>
</evidence>
<name>A0ABM7F2K4_9ACTN</name>